<dbReference type="GO" id="GO:0006302">
    <property type="term" value="P:double-strand break repair"/>
    <property type="evidence" value="ECO:0007669"/>
    <property type="project" value="InterPro"/>
</dbReference>
<dbReference type="Gene3D" id="3.40.50.300">
    <property type="entry name" value="P-loop containing nucleotide triphosphate hydrolases"/>
    <property type="match status" value="2"/>
</dbReference>
<evidence type="ECO:0000256" key="1">
    <source>
        <dbReference type="ARBA" id="ARBA00006930"/>
    </source>
</evidence>
<dbReference type="EMBL" id="FUXA01000006">
    <property type="protein sequence ID" value="SJZ56774.1"/>
    <property type="molecule type" value="Genomic_DNA"/>
</dbReference>
<dbReference type="PANTHER" id="PTHR32114:SF2">
    <property type="entry name" value="ABC TRANSPORTER ABCH.3"/>
    <property type="match status" value="1"/>
</dbReference>
<evidence type="ECO:0000313" key="8">
    <source>
        <dbReference type="Proteomes" id="UP000189857"/>
    </source>
</evidence>
<dbReference type="Pfam" id="PF13558">
    <property type="entry name" value="SbcC_Walker_B"/>
    <property type="match status" value="1"/>
</dbReference>
<sequence>MKPIKLKICAIGPYAGEVPWIDFEQFENKGLFLISGDTGAGKTTIFDAICFALYGKNSAVDRDEKKMRSEYAKPDVESYVDFYFSHQGKNYHIKRSPGYDRPKLRGEGFITEPPKATLYPEGETPIEGKLKVDNAVEELLKVNYEQFKQIAMIAQGEFRKMLVASSAERTDILRNIFMTDKYKKIGEVLKGKLDASSGMKNDAEKSIIQHFCDITADENDECAGELFEMQELYRTSVSIRNVDDLLEIIDRITASDNVSYGRVEEIFKKKNAEYEKDKAALAMARSNNEIIERLKNLEKKQDEYNQQKPSVDEENELLDRRKKATREVYSFYADWVKTINDISKTKDDISKNIILEKEAGEALESAKVAYEEAAKSKPRLDELKKIINKIQDEEDKYKRRDDLRILIAEGEKNKTNILQRENEITDREVRLKERISELKDIIDSLKDIHTEREKIKNAGEKLGSLYNRIEKILTDDSCDRKAMQDSFEKCQDAFFKARIQYDKAKDVREKAERQIECCRAGILAKDLAEGMECPVCGSTHHPKLAVLTDESISDEEFKRLKEAEEIARAKKDDSLMKVEEANIRKESLEAKMREDILGCLADNTSIGVSNSLHEQSESLDELLTKLGVAENLVKSKIDENERLMKEAEASARKYEDATAEFEKCSGEESKKLDEDKAKLQDEKKKVEENLTRDKASLDSLKDLSYESLEVANKSKKKAEEEIDRINASIEQSEKKVHEADKNKTAIETTLRNLQVSLADLEIMEKKQKSDLDEKLSAFHFKDAEEMKGYVLSEDELNRIEKRINNFYNELSNNEVQLKQARIDAEGKEIVDIEELQAKCDEQEKVLGDYTRKKNDIRHRIDENTKKKASIISKKSEYEKASKDYNICKTLYELVKGNTGNGKISLETYVQAAGFDGIIAAANRRLRPMSDGQFVLYRQQDSVGKQKSNYLDLEVLDNYTGHRRPVGNLSGGESFKASLSLALGLSDTVSTNLGGIQMDALFVDEGFGTLDRKSIESAMETLISLSGANKLVGVISHREELIENIQQQIRVKKTKDGSSIEIDTGV</sequence>
<evidence type="ECO:0000256" key="4">
    <source>
        <dbReference type="SAM" id="Coils"/>
    </source>
</evidence>
<dbReference type="OrthoDB" id="9795626at2"/>
<evidence type="ECO:0000259" key="6">
    <source>
        <dbReference type="Pfam" id="PF13476"/>
    </source>
</evidence>
<keyword evidence="7" id="KW-0378">Hydrolase</keyword>
<dbReference type="PANTHER" id="PTHR32114">
    <property type="entry name" value="ABC TRANSPORTER ABCH.3"/>
    <property type="match status" value="1"/>
</dbReference>
<dbReference type="InterPro" id="IPR025662">
    <property type="entry name" value="Sigma_54_int_dom_ATP-bd_1"/>
</dbReference>
<feature type="coiled-coil region" evidence="4">
    <location>
        <begin position="789"/>
        <end position="852"/>
    </location>
</feature>
<gene>
    <name evidence="7" type="ORF">SAMN02745110_00866</name>
</gene>
<keyword evidence="7" id="KW-0540">Nuclease</keyword>
<proteinExistence type="inferred from homology"/>
<dbReference type="RefSeq" id="WP_078786724.1">
    <property type="nucleotide sequence ID" value="NZ_FMTO01000004.1"/>
</dbReference>
<comment type="similarity">
    <text evidence="1">Belongs to the SMC family. SbcC subfamily.</text>
</comment>
<name>A0A1T4LQQ4_9FIRM</name>
<keyword evidence="7" id="KW-0269">Exonuclease</keyword>
<dbReference type="Pfam" id="PF13476">
    <property type="entry name" value="AAA_23"/>
    <property type="match status" value="1"/>
</dbReference>
<evidence type="ECO:0000313" key="7">
    <source>
        <dbReference type="EMBL" id="SJZ56774.1"/>
    </source>
</evidence>
<feature type="domain" description="Rad50/SbcC-type AAA" evidence="6">
    <location>
        <begin position="5"/>
        <end position="306"/>
    </location>
</feature>
<feature type="coiled-coil region" evidence="4">
    <location>
        <begin position="280"/>
        <end position="314"/>
    </location>
</feature>
<dbReference type="GO" id="GO:0016887">
    <property type="term" value="F:ATP hydrolysis activity"/>
    <property type="evidence" value="ECO:0007669"/>
    <property type="project" value="InterPro"/>
</dbReference>
<evidence type="ECO:0000256" key="5">
    <source>
        <dbReference type="SAM" id="MobiDB-lite"/>
    </source>
</evidence>
<accession>A0A1T4LQQ4</accession>
<dbReference type="AlphaFoldDB" id="A0A1T4LQQ4"/>
<protein>
    <recommendedName>
        <fullName evidence="3">Nuclease SbcCD subunit C</fullName>
    </recommendedName>
</protein>
<dbReference type="InterPro" id="IPR027417">
    <property type="entry name" value="P-loop_NTPase"/>
</dbReference>
<comment type="subunit">
    <text evidence="2">Heterodimer of SbcC and SbcD.</text>
</comment>
<dbReference type="SUPFAM" id="SSF52540">
    <property type="entry name" value="P-loop containing nucleoside triphosphate hydrolases"/>
    <property type="match status" value="1"/>
</dbReference>
<keyword evidence="8" id="KW-1185">Reference proteome</keyword>
<dbReference type="Proteomes" id="UP000189857">
    <property type="component" value="Unassembled WGS sequence"/>
</dbReference>
<evidence type="ECO:0000256" key="3">
    <source>
        <dbReference type="ARBA" id="ARBA00013368"/>
    </source>
</evidence>
<dbReference type="PROSITE" id="PS00675">
    <property type="entry name" value="SIGMA54_INTERACT_1"/>
    <property type="match status" value="1"/>
</dbReference>
<reference evidence="7 8" key="1">
    <citation type="submission" date="2017-02" db="EMBL/GenBank/DDBJ databases">
        <authorList>
            <person name="Peterson S.W."/>
        </authorList>
    </citation>
    <scope>NUCLEOTIDE SEQUENCE [LARGE SCALE GENOMIC DNA]</scope>
    <source>
        <strain evidence="7 8">ATCC 17233</strain>
    </source>
</reference>
<dbReference type="InterPro" id="IPR038729">
    <property type="entry name" value="Rad50/SbcC_AAA"/>
</dbReference>
<feature type="region of interest" description="Disordered" evidence="5">
    <location>
        <begin position="655"/>
        <end position="685"/>
    </location>
</feature>
<dbReference type="GO" id="GO:0004527">
    <property type="term" value="F:exonuclease activity"/>
    <property type="evidence" value="ECO:0007669"/>
    <property type="project" value="UniProtKB-KW"/>
</dbReference>
<organism evidence="7 8">
    <name type="scientific">Eubacterium ruminantium</name>
    <dbReference type="NCBI Taxonomy" id="42322"/>
    <lineage>
        <taxon>Bacteria</taxon>
        <taxon>Bacillati</taxon>
        <taxon>Bacillota</taxon>
        <taxon>Clostridia</taxon>
        <taxon>Eubacteriales</taxon>
        <taxon>Eubacteriaceae</taxon>
        <taxon>Eubacterium</taxon>
    </lineage>
</organism>
<keyword evidence="4" id="KW-0175">Coiled coil</keyword>
<evidence type="ECO:0000256" key="2">
    <source>
        <dbReference type="ARBA" id="ARBA00011322"/>
    </source>
</evidence>